<keyword evidence="5" id="KW-1003">Cell membrane</keyword>
<keyword evidence="6" id="KW-0812">Transmembrane</keyword>
<keyword evidence="7" id="KW-0378">Hydrolase</keyword>
<comment type="similarity">
    <text evidence="2">Belongs to the UppP family.</text>
</comment>
<evidence type="ECO:0000256" key="1">
    <source>
        <dbReference type="ARBA" id="ARBA00004651"/>
    </source>
</evidence>
<evidence type="ECO:0000313" key="15">
    <source>
        <dbReference type="Proteomes" id="UP000228750"/>
    </source>
</evidence>
<gene>
    <name evidence="14" type="ORF">COX82_02500</name>
</gene>
<name>A0A2M7V4K8_9BACT</name>
<evidence type="ECO:0000256" key="13">
    <source>
        <dbReference type="ARBA" id="ARBA00047594"/>
    </source>
</evidence>
<evidence type="ECO:0000256" key="6">
    <source>
        <dbReference type="ARBA" id="ARBA00022692"/>
    </source>
</evidence>
<accession>A0A2M7V4K8</accession>
<evidence type="ECO:0000256" key="4">
    <source>
        <dbReference type="ARBA" id="ARBA00021581"/>
    </source>
</evidence>
<evidence type="ECO:0000256" key="3">
    <source>
        <dbReference type="ARBA" id="ARBA00012374"/>
    </source>
</evidence>
<evidence type="ECO:0000256" key="11">
    <source>
        <dbReference type="ARBA" id="ARBA00032707"/>
    </source>
</evidence>
<evidence type="ECO:0000256" key="12">
    <source>
        <dbReference type="ARBA" id="ARBA00032932"/>
    </source>
</evidence>
<dbReference type="GO" id="GO:0046677">
    <property type="term" value="P:response to antibiotic"/>
    <property type="evidence" value="ECO:0007669"/>
    <property type="project" value="UniProtKB-KW"/>
</dbReference>
<dbReference type="EMBL" id="PFPJ01000047">
    <property type="protein sequence ID" value="PIZ93483.1"/>
    <property type="molecule type" value="Genomic_DNA"/>
</dbReference>
<comment type="caution">
    <text evidence="14">The sequence shown here is derived from an EMBL/GenBank/DDBJ whole genome shotgun (WGS) entry which is preliminary data.</text>
</comment>
<protein>
    <recommendedName>
        <fullName evidence="4">Undecaprenyl-diphosphatase</fullName>
        <ecNumber evidence="3">3.6.1.27</ecNumber>
    </recommendedName>
    <alternativeName>
        <fullName evidence="12">Bacitracin resistance protein</fullName>
    </alternativeName>
    <alternativeName>
        <fullName evidence="11">Undecaprenyl pyrophosphate phosphatase</fullName>
    </alternativeName>
</protein>
<organism evidence="14 15">
    <name type="scientific">Candidatus Magasanikbacteria bacterium CG_4_10_14_0_2_um_filter_41_10</name>
    <dbReference type="NCBI Taxonomy" id="1974638"/>
    <lineage>
        <taxon>Bacteria</taxon>
        <taxon>Candidatus Magasanikiibacteriota</taxon>
    </lineage>
</organism>
<reference evidence="15" key="1">
    <citation type="submission" date="2017-09" db="EMBL/GenBank/DDBJ databases">
        <title>Depth-based differentiation of microbial function through sediment-hosted aquifers and enrichment of novel symbionts in the deep terrestrial subsurface.</title>
        <authorList>
            <person name="Probst A.J."/>
            <person name="Ladd B."/>
            <person name="Jarett J.K."/>
            <person name="Geller-Mcgrath D.E."/>
            <person name="Sieber C.M.K."/>
            <person name="Emerson J.B."/>
            <person name="Anantharaman K."/>
            <person name="Thomas B.C."/>
            <person name="Malmstrom R."/>
            <person name="Stieglmeier M."/>
            <person name="Klingl A."/>
            <person name="Woyke T."/>
            <person name="Ryan C.M."/>
            <person name="Banfield J.F."/>
        </authorList>
    </citation>
    <scope>NUCLEOTIDE SEQUENCE [LARGE SCALE GENOMIC DNA]</scope>
</reference>
<keyword evidence="10" id="KW-0046">Antibiotic resistance</keyword>
<comment type="catalytic activity">
    <reaction evidence="13">
        <text>di-trans,octa-cis-undecaprenyl diphosphate + H2O = di-trans,octa-cis-undecaprenyl phosphate + phosphate + H(+)</text>
        <dbReference type="Rhea" id="RHEA:28094"/>
        <dbReference type="ChEBI" id="CHEBI:15377"/>
        <dbReference type="ChEBI" id="CHEBI:15378"/>
        <dbReference type="ChEBI" id="CHEBI:43474"/>
        <dbReference type="ChEBI" id="CHEBI:58405"/>
        <dbReference type="ChEBI" id="CHEBI:60392"/>
        <dbReference type="EC" id="3.6.1.27"/>
    </reaction>
</comment>
<evidence type="ECO:0000256" key="5">
    <source>
        <dbReference type="ARBA" id="ARBA00022475"/>
    </source>
</evidence>
<feature type="non-terminal residue" evidence="14">
    <location>
        <position position="32"/>
    </location>
</feature>
<evidence type="ECO:0000256" key="2">
    <source>
        <dbReference type="ARBA" id="ARBA00010621"/>
    </source>
</evidence>
<dbReference type="GO" id="GO:0050380">
    <property type="term" value="F:undecaprenyl-diphosphatase activity"/>
    <property type="evidence" value="ECO:0007669"/>
    <property type="project" value="UniProtKB-EC"/>
</dbReference>
<keyword evidence="8" id="KW-1133">Transmembrane helix</keyword>
<dbReference type="InterPro" id="IPR003824">
    <property type="entry name" value="UppP"/>
</dbReference>
<sequence>MNILHALTLGLIQGLTEFLPVSSSGHLIFVPH</sequence>
<comment type="subcellular location">
    <subcellularLocation>
        <location evidence="1">Cell membrane</location>
        <topology evidence="1">Multi-pass membrane protein</topology>
    </subcellularLocation>
</comment>
<evidence type="ECO:0000256" key="10">
    <source>
        <dbReference type="ARBA" id="ARBA00023251"/>
    </source>
</evidence>
<dbReference type="Proteomes" id="UP000228750">
    <property type="component" value="Unassembled WGS sequence"/>
</dbReference>
<dbReference type="EC" id="3.6.1.27" evidence="3"/>
<dbReference type="GO" id="GO:0005886">
    <property type="term" value="C:plasma membrane"/>
    <property type="evidence" value="ECO:0007669"/>
    <property type="project" value="UniProtKB-SubCell"/>
</dbReference>
<evidence type="ECO:0000256" key="8">
    <source>
        <dbReference type="ARBA" id="ARBA00022989"/>
    </source>
</evidence>
<evidence type="ECO:0000256" key="9">
    <source>
        <dbReference type="ARBA" id="ARBA00023136"/>
    </source>
</evidence>
<keyword evidence="9" id="KW-0472">Membrane</keyword>
<evidence type="ECO:0000313" key="14">
    <source>
        <dbReference type="EMBL" id="PIZ93483.1"/>
    </source>
</evidence>
<proteinExistence type="inferred from homology"/>
<dbReference type="Pfam" id="PF02673">
    <property type="entry name" value="BacA"/>
    <property type="match status" value="1"/>
</dbReference>
<evidence type="ECO:0000256" key="7">
    <source>
        <dbReference type="ARBA" id="ARBA00022801"/>
    </source>
</evidence>
<dbReference type="AlphaFoldDB" id="A0A2M7V4K8"/>